<sequence>MVLKTLPKLLQRYPKNTPKKNKYDFEVRNKNGILKMRFITPIDFSKLNFFIMTVGSTEPTIAPNESNPIIIPAK</sequence>
<protein>
    <submittedName>
        <fullName evidence="1">Uncharacterized protein</fullName>
    </submittedName>
</protein>
<evidence type="ECO:0000313" key="1">
    <source>
        <dbReference type="EMBL" id="OEK57702.1"/>
    </source>
</evidence>
<dbReference type="Proteomes" id="UP000095464">
    <property type="component" value="Unassembled WGS sequence"/>
</dbReference>
<proteinExistence type="predicted"/>
<evidence type="ECO:0000313" key="2">
    <source>
        <dbReference type="Proteomes" id="UP000095464"/>
    </source>
</evidence>
<organism evidence="1 2">
    <name type="scientific">Staphylococcus equorum</name>
    <dbReference type="NCBI Taxonomy" id="246432"/>
    <lineage>
        <taxon>Bacteria</taxon>
        <taxon>Bacillati</taxon>
        <taxon>Bacillota</taxon>
        <taxon>Bacilli</taxon>
        <taxon>Bacillales</taxon>
        <taxon>Staphylococcaceae</taxon>
        <taxon>Staphylococcus</taxon>
    </lineage>
</organism>
<dbReference type="EMBL" id="LNPX01000020">
    <property type="protein sequence ID" value="OEK57702.1"/>
    <property type="molecule type" value="Genomic_DNA"/>
</dbReference>
<accession>A0AAP7IE39</accession>
<reference evidence="2" key="1">
    <citation type="submission" date="2015-11" db="EMBL/GenBank/DDBJ databases">
        <title>Genomic diversity of Staphylococcus saprophyticus strains from urinary tract infections, animal surfaces, and fermented foods.</title>
        <authorList>
            <person name="Wolfe B.E."/>
        </authorList>
    </citation>
    <scope>NUCLEOTIDE SEQUENCE [LARGE SCALE GENOMIC DNA]</scope>
    <source>
        <strain evidence="2">738_7</strain>
    </source>
</reference>
<gene>
    <name evidence="1" type="ORF">ASS94_05360</name>
</gene>
<dbReference type="AlphaFoldDB" id="A0AAP7IE39"/>
<comment type="caution">
    <text evidence="1">The sequence shown here is derived from an EMBL/GenBank/DDBJ whole genome shotgun (WGS) entry which is preliminary data.</text>
</comment>
<name>A0AAP7IE39_9STAP</name>